<dbReference type="EMBL" id="SWLG01000001">
    <property type="protein sequence ID" value="TLS39380.1"/>
    <property type="molecule type" value="Genomic_DNA"/>
</dbReference>
<accession>A0A5R9FAY1</accession>
<dbReference type="InterPro" id="IPR020277">
    <property type="entry name" value="DUF2624"/>
</dbReference>
<proteinExistence type="predicted"/>
<reference evidence="1 2" key="1">
    <citation type="submission" date="2019-04" db="EMBL/GenBank/DDBJ databases">
        <title>Bacillus caeni sp. nov., a bacterium isolated from mangrove sediment.</title>
        <authorList>
            <person name="Huang H."/>
            <person name="Mo K."/>
            <person name="Hu Y."/>
        </authorList>
    </citation>
    <scope>NUCLEOTIDE SEQUENCE [LARGE SCALE GENOMIC DNA]</scope>
    <source>
        <strain evidence="1 2">HB172195</strain>
    </source>
</reference>
<dbReference type="OrthoDB" id="2969753at2"/>
<comment type="caution">
    <text evidence="1">The sequence shown here is derived from an EMBL/GenBank/DDBJ whole genome shotgun (WGS) entry which is preliminary data.</text>
</comment>
<name>A0A5R9FAY1_9BACL</name>
<protein>
    <submittedName>
        <fullName evidence="1">DUF2624 domain-containing protein</fullName>
    </submittedName>
</protein>
<gene>
    <name evidence="1" type="ORF">FCL54_03510</name>
</gene>
<dbReference type="Proteomes" id="UP000308230">
    <property type="component" value="Unassembled WGS sequence"/>
</dbReference>
<dbReference type="RefSeq" id="WP_138123169.1">
    <property type="nucleotide sequence ID" value="NZ_SWLG01000001.1"/>
</dbReference>
<dbReference type="Pfam" id="PF11116">
    <property type="entry name" value="DUF2624"/>
    <property type="match status" value="1"/>
</dbReference>
<sequence length="85" mass="9786">MNMIQLQLVNYKLNNITPSELIQLSNQYGIKISQQEAKQIIAILRQETIDVSNVKQRKKILQKISKQVNPQLASKVNKLIETVLQ</sequence>
<evidence type="ECO:0000313" key="2">
    <source>
        <dbReference type="Proteomes" id="UP000308230"/>
    </source>
</evidence>
<dbReference type="AlphaFoldDB" id="A0A5R9FAY1"/>
<evidence type="ECO:0000313" key="1">
    <source>
        <dbReference type="EMBL" id="TLS39380.1"/>
    </source>
</evidence>
<keyword evidence="2" id="KW-1185">Reference proteome</keyword>
<organism evidence="1 2">
    <name type="scientific">Exobacillus caeni</name>
    <dbReference type="NCBI Taxonomy" id="2574798"/>
    <lineage>
        <taxon>Bacteria</taxon>
        <taxon>Bacillati</taxon>
        <taxon>Bacillota</taxon>
        <taxon>Bacilli</taxon>
        <taxon>Bacillales</taxon>
        <taxon>Guptibacillaceae</taxon>
        <taxon>Exobacillus</taxon>
    </lineage>
</organism>